<sequence length="505" mass="54757">MANNKSSRPERTLIGGSLDIPRMVSGLWQLAGGHDQNVDVKAAAKAMEPLIEAGLDCFDMADHYGDAELVMGQHNLASTKKIIAFTKWCPPENGVTSFENAEKAVDLALERMKQEKIQLMQYHAWDYTDDSYIRNLEHLRTLQKQGKIGMIGMTNTDAAHLELLINTGFKITTNQVSCSVIDRRHVRGRLASVCTEHDVGILAYGTLLGGYLSEKWLGVEEPEDETELNWSLRKYLRFINAAGGWSAYQVVLQALSTVAKKHGVGISAVATRHVLDLPAVSAVIVGSRLSNTSDKYTMSNLEAFNFALDAEDRALIAKAQEGLSDIPGDCGDEYRRPPFLTAKGDLSDHLKETDHDVEIAKAIAGGARVEYSSGSHWEPIASYCRAVRTGNTIRVSGTTANSPVSSIPAIGGKSARSQTVAILDIVARAIKALGGDLSDVVRTRIFLQKEGDVEAVSLAHGWAFKCVGVRPSNTLVVSGVIGDEFLVEIEVEAELGCREVHAPSG</sequence>
<evidence type="ECO:0000259" key="2">
    <source>
        <dbReference type="Pfam" id="PF00248"/>
    </source>
</evidence>
<comment type="caution">
    <text evidence="3">The sequence shown here is derived from an EMBL/GenBank/DDBJ whole genome shotgun (WGS) entry which is preliminary data.</text>
</comment>
<dbReference type="SUPFAM" id="SSF55298">
    <property type="entry name" value="YjgF-like"/>
    <property type="match status" value="1"/>
</dbReference>
<gene>
    <name evidence="3" type="ORF">BHYA_0174g00290</name>
</gene>
<dbReference type="InterPro" id="IPR036812">
    <property type="entry name" value="NAD(P)_OxRdtase_dom_sf"/>
</dbReference>
<dbReference type="Pfam" id="PF01042">
    <property type="entry name" value="Ribonuc_L-PSP"/>
    <property type="match status" value="1"/>
</dbReference>
<dbReference type="CDD" id="cd06154">
    <property type="entry name" value="YjgF_YER057c_UK114_like_6"/>
    <property type="match status" value="1"/>
</dbReference>
<dbReference type="Gene3D" id="3.20.20.100">
    <property type="entry name" value="NADP-dependent oxidoreductase domain"/>
    <property type="match status" value="1"/>
</dbReference>
<protein>
    <recommendedName>
        <fullName evidence="2">NADP-dependent oxidoreductase domain-containing protein</fullName>
    </recommendedName>
</protein>
<evidence type="ECO:0000313" key="4">
    <source>
        <dbReference type="Proteomes" id="UP000297814"/>
    </source>
</evidence>
<feature type="domain" description="NADP-dependent oxidoreductase" evidence="2">
    <location>
        <begin position="23"/>
        <end position="319"/>
    </location>
</feature>
<dbReference type="SUPFAM" id="SSF51430">
    <property type="entry name" value="NAD(P)-linked oxidoreductase"/>
    <property type="match status" value="1"/>
</dbReference>
<evidence type="ECO:0000313" key="3">
    <source>
        <dbReference type="EMBL" id="TGO35003.1"/>
    </source>
</evidence>
<evidence type="ECO:0000256" key="1">
    <source>
        <dbReference type="ARBA" id="ARBA00023002"/>
    </source>
</evidence>
<keyword evidence="4" id="KW-1185">Reference proteome</keyword>
<dbReference type="InterPro" id="IPR035959">
    <property type="entry name" value="RutC-like_sf"/>
</dbReference>
<dbReference type="EMBL" id="PQXK01000174">
    <property type="protein sequence ID" value="TGO35003.1"/>
    <property type="molecule type" value="Genomic_DNA"/>
</dbReference>
<dbReference type="PANTHER" id="PTHR43147">
    <property type="entry name" value="PROTEIN TAS"/>
    <property type="match status" value="1"/>
</dbReference>
<dbReference type="GO" id="GO:0016491">
    <property type="term" value="F:oxidoreductase activity"/>
    <property type="evidence" value="ECO:0007669"/>
    <property type="project" value="UniProtKB-KW"/>
</dbReference>
<keyword evidence="1" id="KW-0560">Oxidoreductase</keyword>
<dbReference type="InterPro" id="IPR006175">
    <property type="entry name" value="YjgF/YER057c/UK114"/>
</dbReference>
<dbReference type="CDD" id="cd19101">
    <property type="entry name" value="AKR_unchar"/>
    <property type="match status" value="1"/>
</dbReference>
<dbReference type="Pfam" id="PF00248">
    <property type="entry name" value="Aldo_ket_red"/>
    <property type="match status" value="1"/>
</dbReference>
<dbReference type="PANTHER" id="PTHR43147:SF2">
    <property type="entry name" value="NADP-DEPENDENT OXIDOREDUCTASE DOMAIN-CONTAINING PROTEIN"/>
    <property type="match status" value="1"/>
</dbReference>
<dbReference type="Gene3D" id="3.30.1330.40">
    <property type="entry name" value="RutC-like"/>
    <property type="match status" value="1"/>
</dbReference>
<organism evidence="3 4">
    <name type="scientific">Botrytis hyacinthi</name>
    <dbReference type="NCBI Taxonomy" id="278943"/>
    <lineage>
        <taxon>Eukaryota</taxon>
        <taxon>Fungi</taxon>
        <taxon>Dikarya</taxon>
        <taxon>Ascomycota</taxon>
        <taxon>Pezizomycotina</taxon>
        <taxon>Leotiomycetes</taxon>
        <taxon>Helotiales</taxon>
        <taxon>Sclerotiniaceae</taxon>
        <taxon>Botrytis</taxon>
    </lineage>
</organism>
<reference evidence="3 4" key="1">
    <citation type="submission" date="2017-12" db="EMBL/GenBank/DDBJ databases">
        <title>Comparative genomics of Botrytis spp.</title>
        <authorList>
            <person name="Valero-Jimenez C.A."/>
            <person name="Tapia P."/>
            <person name="Veloso J."/>
            <person name="Silva-Moreno E."/>
            <person name="Staats M."/>
            <person name="Valdes J.H."/>
            <person name="Van Kan J.A.L."/>
        </authorList>
    </citation>
    <scope>NUCLEOTIDE SEQUENCE [LARGE SCALE GENOMIC DNA]</scope>
    <source>
        <strain evidence="3 4">Bh0001</strain>
    </source>
</reference>
<dbReference type="InterPro" id="IPR023210">
    <property type="entry name" value="NADP_OxRdtase_dom"/>
</dbReference>
<dbReference type="AlphaFoldDB" id="A0A4Z1GMG9"/>
<accession>A0A4Z1GMG9</accession>
<dbReference type="Proteomes" id="UP000297814">
    <property type="component" value="Unassembled WGS sequence"/>
</dbReference>
<name>A0A4Z1GMG9_9HELO</name>
<proteinExistence type="predicted"/>